<evidence type="ECO:0000313" key="1">
    <source>
        <dbReference type="EMBL" id="KAH6649980.1"/>
    </source>
</evidence>
<dbReference type="EMBL" id="JAGIZQ010000001">
    <property type="protein sequence ID" value="KAH6649980.1"/>
    <property type="molecule type" value="Genomic_DNA"/>
</dbReference>
<dbReference type="Proteomes" id="UP000724584">
    <property type="component" value="Unassembled WGS sequence"/>
</dbReference>
<protein>
    <submittedName>
        <fullName evidence="1">Uncharacterized protein</fullName>
    </submittedName>
</protein>
<evidence type="ECO:0000313" key="2">
    <source>
        <dbReference type="Proteomes" id="UP000724584"/>
    </source>
</evidence>
<keyword evidence="2" id="KW-1185">Reference proteome</keyword>
<accession>A0ACB7PM83</accession>
<organism evidence="1 2">
    <name type="scientific">Chaetomium tenue</name>
    <dbReference type="NCBI Taxonomy" id="1854479"/>
    <lineage>
        <taxon>Eukaryota</taxon>
        <taxon>Fungi</taxon>
        <taxon>Dikarya</taxon>
        <taxon>Ascomycota</taxon>
        <taxon>Pezizomycotina</taxon>
        <taxon>Sordariomycetes</taxon>
        <taxon>Sordariomycetidae</taxon>
        <taxon>Sordariales</taxon>
        <taxon>Chaetomiaceae</taxon>
        <taxon>Chaetomium</taxon>
    </lineage>
</organism>
<sequence length="176" mass="18544">MSFCVCFVAAVSLVAFRRSMSDGEGTVRTLARFFPLLAVTAPFPTALSSGWLGAASGTLQVVGAIVLSRLLTGLTPGPSHNMTAAAYLGFAPAFGKASGVLLRRLCQDRSHCGTSCFSLGPFPVLTTGNKRSRGAGPQVQVVNYPMMCQRDWGVFEHDMMVSEDGSSESPPLLGSH</sequence>
<comment type="caution">
    <text evidence="1">The sequence shown here is derived from an EMBL/GenBank/DDBJ whole genome shotgun (WGS) entry which is preliminary data.</text>
</comment>
<reference evidence="1 2" key="1">
    <citation type="journal article" date="2021" name="Nat. Commun.">
        <title>Genetic determinants of endophytism in the Arabidopsis root mycobiome.</title>
        <authorList>
            <person name="Mesny F."/>
            <person name="Miyauchi S."/>
            <person name="Thiergart T."/>
            <person name="Pickel B."/>
            <person name="Atanasova L."/>
            <person name="Karlsson M."/>
            <person name="Huettel B."/>
            <person name="Barry K.W."/>
            <person name="Haridas S."/>
            <person name="Chen C."/>
            <person name="Bauer D."/>
            <person name="Andreopoulos W."/>
            <person name="Pangilinan J."/>
            <person name="LaButti K."/>
            <person name="Riley R."/>
            <person name="Lipzen A."/>
            <person name="Clum A."/>
            <person name="Drula E."/>
            <person name="Henrissat B."/>
            <person name="Kohler A."/>
            <person name="Grigoriev I.V."/>
            <person name="Martin F.M."/>
            <person name="Hacquard S."/>
        </authorList>
    </citation>
    <scope>NUCLEOTIDE SEQUENCE [LARGE SCALE GENOMIC DNA]</scope>
    <source>
        <strain evidence="1 2">MPI-SDFR-AT-0079</strain>
    </source>
</reference>
<gene>
    <name evidence="1" type="ORF">F5144DRAFT_29322</name>
</gene>
<name>A0ACB7PM83_9PEZI</name>
<proteinExistence type="predicted"/>